<reference evidence="1 2" key="1">
    <citation type="submission" date="2016-11" db="EMBL/GenBank/DDBJ databases">
        <title>Draft Genome Sequences of Nine Cyanobacterial Strains from Diverse Habitats.</title>
        <authorList>
            <person name="Zhu T."/>
            <person name="Hou S."/>
            <person name="Lu X."/>
            <person name="Hess W.R."/>
        </authorList>
    </citation>
    <scope>NUCLEOTIDE SEQUENCE [LARGE SCALE GENOMIC DNA]</scope>
    <source>
        <strain evidence="1 2">NIES-593</strain>
    </source>
</reference>
<evidence type="ECO:0000313" key="1">
    <source>
        <dbReference type="EMBL" id="OKH18360.1"/>
    </source>
</evidence>
<keyword evidence="2" id="KW-1185">Reference proteome</keyword>
<accession>A0A1U7H7L7</accession>
<comment type="caution">
    <text evidence="1">The sequence shown here is derived from an EMBL/GenBank/DDBJ whole genome shotgun (WGS) entry which is preliminary data.</text>
</comment>
<proteinExistence type="predicted"/>
<organism evidence="1 2">
    <name type="scientific">Hydrococcus rivularis NIES-593</name>
    <dbReference type="NCBI Taxonomy" id="1921803"/>
    <lineage>
        <taxon>Bacteria</taxon>
        <taxon>Bacillati</taxon>
        <taxon>Cyanobacteriota</taxon>
        <taxon>Cyanophyceae</taxon>
        <taxon>Pleurocapsales</taxon>
        <taxon>Hydrococcaceae</taxon>
        <taxon>Hydrococcus</taxon>
    </lineage>
</organism>
<gene>
    <name evidence="1" type="ORF">NIES593_22180</name>
</gene>
<dbReference type="AlphaFoldDB" id="A0A1U7H7L7"/>
<protein>
    <submittedName>
        <fullName evidence="1">Uncharacterized protein</fullName>
    </submittedName>
</protein>
<sequence length="62" mass="7024">MVDRPHPQPLSQTGRGEKDVDRENLKIGIICWMKEFWILDWLVGAGLSKNASNFPTLIVKSS</sequence>
<evidence type="ECO:0000313" key="2">
    <source>
        <dbReference type="Proteomes" id="UP000186868"/>
    </source>
</evidence>
<dbReference type="Proteomes" id="UP000186868">
    <property type="component" value="Unassembled WGS sequence"/>
</dbReference>
<dbReference type="EMBL" id="MRCB01000051">
    <property type="protein sequence ID" value="OKH18360.1"/>
    <property type="molecule type" value="Genomic_DNA"/>
</dbReference>
<name>A0A1U7H7L7_9CYAN</name>